<dbReference type="Pfam" id="PF21344">
    <property type="entry name" value="Zn_ribbon_LysW"/>
    <property type="match status" value="1"/>
</dbReference>
<sequence>MPEVKCPICGGSVELPDDVVSGEIVEHDCGVSLEVVVEGKELKLKPFEDVGEDWGE</sequence>
<name>A0A7C4D0S7_9CREN</name>
<dbReference type="EMBL" id="DTCA01000106">
    <property type="protein sequence ID" value="HGM07420.1"/>
    <property type="molecule type" value="Genomic_DNA"/>
</dbReference>
<dbReference type="AlphaFoldDB" id="A0A7C4D0S7"/>
<dbReference type="PANTHER" id="PTHR40393:SF2">
    <property type="entry name" value="ALPHA-AMINOADIPATE_GLUTAMATE CARRIER PROTEIN LYSW"/>
    <property type="match status" value="1"/>
</dbReference>
<organism evidence="1">
    <name type="scientific">Ignisphaera aggregans</name>
    <dbReference type="NCBI Taxonomy" id="334771"/>
    <lineage>
        <taxon>Archaea</taxon>
        <taxon>Thermoproteota</taxon>
        <taxon>Thermoprotei</taxon>
        <taxon>Desulfurococcales</taxon>
        <taxon>Desulfurococcaceae</taxon>
        <taxon>Ignisphaera</taxon>
    </lineage>
</organism>
<dbReference type="PANTHER" id="PTHR40393">
    <property type="entry name" value="LYSINE BIOSYNTHESIS PROTEIN-RELATED-RELATED"/>
    <property type="match status" value="1"/>
</dbReference>
<dbReference type="NCBIfam" id="NF041070">
    <property type="entry name" value="carrier_LysW_Arch"/>
    <property type="match status" value="1"/>
</dbReference>
<dbReference type="InterPro" id="IPR005906">
    <property type="entry name" value="LysW"/>
</dbReference>
<evidence type="ECO:0000313" key="1">
    <source>
        <dbReference type="EMBL" id="HGM07420.1"/>
    </source>
</evidence>
<proteinExistence type="predicted"/>
<dbReference type="Gene3D" id="2.20.28.160">
    <property type="match status" value="1"/>
</dbReference>
<accession>A0A7C4D0S7</accession>
<dbReference type="CDD" id="cd13946">
    <property type="entry name" value="LysW"/>
    <property type="match status" value="1"/>
</dbReference>
<reference evidence="1" key="1">
    <citation type="journal article" date="2020" name="mSystems">
        <title>Genome- and Community-Level Interaction Insights into Carbon Utilization and Element Cycling Functions of Hydrothermarchaeota in Hydrothermal Sediment.</title>
        <authorList>
            <person name="Zhou Z."/>
            <person name="Liu Y."/>
            <person name="Xu W."/>
            <person name="Pan J."/>
            <person name="Luo Z.H."/>
            <person name="Li M."/>
        </authorList>
    </citation>
    <scope>NUCLEOTIDE SEQUENCE [LARGE SCALE GENOMIC DNA]</scope>
    <source>
        <strain evidence="1">SpSt-658</strain>
    </source>
</reference>
<protein>
    <submittedName>
        <fullName evidence="1">Sulfonate ABC transporter</fullName>
    </submittedName>
</protein>
<gene>
    <name evidence="1" type="ORF">ENU31_03300</name>
</gene>
<comment type="caution">
    <text evidence="1">The sequence shown here is derived from an EMBL/GenBank/DDBJ whole genome shotgun (WGS) entry which is preliminary data.</text>
</comment>